<keyword evidence="1" id="KW-0472">Membrane</keyword>
<evidence type="ECO:0000313" key="2">
    <source>
        <dbReference type="EMBL" id="CAK8676237.1"/>
    </source>
</evidence>
<evidence type="ECO:0000256" key="1">
    <source>
        <dbReference type="SAM" id="Phobius"/>
    </source>
</evidence>
<protein>
    <submittedName>
        <fullName evidence="2">Uncharacterized protein</fullName>
    </submittedName>
</protein>
<dbReference type="PROSITE" id="PS51257">
    <property type="entry name" value="PROKAR_LIPOPROTEIN"/>
    <property type="match status" value="1"/>
</dbReference>
<gene>
    <name evidence="2" type="ORF">CVLEPA_LOCUS5705</name>
</gene>
<evidence type="ECO:0000313" key="3">
    <source>
        <dbReference type="Proteomes" id="UP001642483"/>
    </source>
</evidence>
<dbReference type="EMBL" id="CAWYQH010000024">
    <property type="protein sequence ID" value="CAK8676237.1"/>
    <property type="molecule type" value="Genomic_DNA"/>
</dbReference>
<accession>A0ABP0FDE7</accession>
<keyword evidence="3" id="KW-1185">Reference proteome</keyword>
<reference evidence="2 3" key="1">
    <citation type="submission" date="2024-02" db="EMBL/GenBank/DDBJ databases">
        <authorList>
            <person name="Daric V."/>
            <person name="Darras S."/>
        </authorList>
    </citation>
    <scope>NUCLEOTIDE SEQUENCE [LARGE SCALE GENOMIC DNA]</scope>
</reference>
<sequence>MSSTYIKRYHRCKWMAVVSAIFTVMTIACLIPALFFTGWWSCQIEVDDVTQFTGKVPVARQVQKKRESVCSQTSADSMSTHQLIQIGVARGNIKEA</sequence>
<dbReference type="Proteomes" id="UP001642483">
    <property type="component" value="Unassembled WGS sequence"/>
</dbReference>
<keyword evidence="1" id="KW-0812">Transmembrane</keyword>
<feature type="transmembrane region" description="Helical" evidence="1">
    <location>
        <begin position="12"/>
        <end position="40"/>
    </location>
</feature>
<proteinExistence type="predicted"/>
<name>A0ABP0FDE7_CLALP</name>
<organism evidence="2 3">
    <name type="scientific">Clavelina lepadiformis</name>
    <name type="common">Light-bulb sea squirt</name>
    <name type="synonym">Ascidia lepadiformis</name>
    <dbReference type="NCBI Taxonomy" id="159417"/>
    <lineage>
        <taxon>Eukaryota</taxon>
        <taxon>Metazoa</taxon>
        <taxon>Chordata</taxon>
        <taxon>Tunicata</taxon>
        <taxon>Ascidiacea</taxon>
        <taxon>Aplousobranchia</taxon>
        <taxon>Clavelinidae</taxon>
        <taxon>Clavelina</taxon>
    </lineage>
</organism>
<comment type="caution">
    <text evidence="2">The sequence shown here is derived from an EMBL/GenBank/DDBJ whole genome shotgun (WGS) entry which is preliminary data.</text>
</comment>
<keyword evidence="1" id="KW-1133">Transmembrane helix</keyword>